<gene>
    <name evidence="2" type="ORF">GGR27_002680</name>
</gene>
<name>A0ABX0XEI9_9BACT</name>
<protein>
    <recommendedName>
        <fullName evidence="1">HNH nuclease domain-containing protein</fullName>
    </recommendedName>
</protein>
<reference evidence="2 3" key="1">
    <citation type="submission" date="2020-03" db="EMBL/GenBank/DDBJ databases">
        <title>Genomic Encyclopedia of Type Strains, Phase IV (KMG-IV): sequencing the most valuable type-strain genomes for metagenomic binning, comparative biology and taxonomic classification.</title>
        <authorList>
            <person name="Goeker M."/>
        </authorList>
    </citation>
    <scope>NUCLEOTIDE SEQUENCE [LARGE SCALE GENOMIC DNA]</scope>
    <source>
        <strain evidence="2 3">DSM 105096</strain>
    </source>
</reference>
<dbReference type="Proteomes" id="UP000770785">
    <property type="component" value="Unassembled WGS sequence"/>
</dbReference>
<comment type="caution">
    <text evidence="2">The sequence shown here is derived from an EMBL/GenBank/DDBJ whole genome shotgun (WGS) entry which is preliminary data.</text>
</comment>
<dbReference type="PANTHER" id="PTHR33877:SF1">
    <property type="entry name" value="TYPE IV METHYL-DIRECTED RESTRICTION ENZYME ECOKMCRA"/>
    <property type="match status" value="1"/>
</dbReference>
<feature type="domain" description="HNH nuclease" evidence="1">
    <location>
        <begin position="17"/>
        <end position="72"/>
    </location>
</feature>
<dbReference type="InterPro" id="IPR052892">
    <property type="entry name" value="NA-targeting_endonuclease"/>
</dbReference>
<dbReference type="EMBL" id="JAATJH010000004">
    <property type="protein sequence ID" value="NJC27167.1"/>
    <property type="molecule type" value="Genomic_DNA"/>
</dbReference>
<evidence type="ECO:0000259" key="1">
    <source>
        <dbReference type="SMART" id="SM00507"/>
    </source>
</evidence>
<dbReference type="PANTHER" id="PTHR33877">
    <property type="entry name" value="SLL1193 PROTEIN"/>
    <property type="match status" value="1"/>
</dbReference>
<keyword evidence="3" id="KW-1185">Reference proteome</keyword>
<dbReference type="InterPro" id="IPR003615">
    <property type="entry name" value="HNH_nuc"/>
</dbReference>
<organism evidence="2 3">
    <name type="scientific">Neolewinella antarctica</name>
    <dbReference type="NCBI Taxonomy" id="442734"/>
    <lineage>
        <taxon>Bacteria</taxon>
        <taxon>Pseudomonadati</taxon>
        <taxon>Bacteroidota</taxon>
        <taxon>Saprospiria</taxon>
        <taxon>Saprospirales</taxon>
        <taxon>Lewinellaceae</taxon>
        <taxon>Neolewinella</taxon>
    </lineage>
</organism>
<dbReference type="CDD" id="cd00085">
    <property type="entry name" value="HNHc"/>
    <property type="match status" value="1"/>
</dbReference>
<sequence>MAGSKELKMSSAYISPALRAYVRERSREQCEYCLRSSLFYSFGFHVDHIISQQHGGDSAEENLAWSCPECNVRKGTNLGTYLTDGNRKVWLFDPRKQVWRKHLKLLNSGEILGKSDSGKGTVQLLRINERERVEERKLMMLEGYRFFAAI</sequence>
<evidence type="ECO:0000313" key="3">
    <source>
        <dbReference type="Proteomes" id="UP000770785"/>
    </source>
</evidence>
<dbReference type="SMART" id="SM00507">
    <property type="entry name" value="HNHc"/>
    <property type="match status" value="1"/>
</dbReference>
<dbReference type="InterPro" id="IPR002711">
    <property type="entry name" value="HNH"/>
</dbReference>
<dbReference type="RefSeq" id="WP_168038026.1">
    <property type="nucleotide sequence ID" value="NZ_JAATJH010000004.1"/>
</dbReference>
<dbReference type="Gene3D" id="1.10.30.50">
    <property type="match status" value="1"/>
</dbReference>
<dbReference type="Pfam" id="PF01844">
    <property type="entry name" value="HNH"/>
    <property type="match status" value="1"/>
</dbReference>
<accession>A0ABX0XEI9</accession>
<evidence type="ECO:0000313" key="2">
    <source>
        <dbReference type="EMBL" id="NJC27167.1"/>
    </source>
</evidence>
<proteinExistence type="predicted"/>